<dbReference type="PANTHER" id="PTHR43155:SF2">
    <property type="entry name" value="CYCLIC DI-GMP PHOSPHODIESTERASE PA4108"/>
    <property type="match status" value="1"/>
</dbReference>
<dbReference type="Proteomes" id="UP000199345">
    <property type="component" value="Unassembled WGS sequence"/>
</dbReference>
<accession>A0A1I0AGX5</accession>
<dbReference type="PROSITE" id="PS51832">
    <property type="entry name" value="HD_GYP"/>
    <property type="match status" value="1"/>
</dbReference>
<dbReference type="EMBL" id="FOIA01000007">
    <property type="protein sequence ID" value="SES93449.1"/>
    <property type="molecule type" value="Genomic_DNA"/>
</dbReference>
<feature type="domain" description="HD-GYP" evidence="1">
    <location>
        <begin position="220"/>
        <end position="418"/>
    </location>
</feature>
<dbReference type="CDD" id="cd00077">
    <property type="entry name" value="HDc"/>
    <property type="match status" value="1"/>
</dbReference>
<dbReference type="SUPFAM" id="SSF109604">
    <property type="entry name" value="HD-domain/PDEase-like"/>
    <property type="match status" value="1"/>
</dbReference>
<dbReference type="InterPro" id="IPR037522">
    <property type="entry name" value="HD_GYP_dom"/>
</dbReference>
<evidence type="ECO:0000313" key="2">
    <source>
        <dbReference type="EMBL" id="SES93449.1"/>
    </source>
</evidence>
<dbReference type="InterPro" id="IPR021812">
    <property type="entry name" value="DUF3391"/>
</dbReference>
<dbReference type="GO" id="GO:0008081">
    <property type="term" value="F:phosphoric diester hydrolase activity"/>
    <property type="evidence" value="ECO:0007669"/>
    <property type="project" value="UniProtKB-ARBA"/>
</dbReference>
<dbReference type="Gene3D" id="1.10.3210.10">
    <property type="entry name" value="Hypothetical protein af1432"/>
    <property type="match status" value="1"/>
</dbReference>
<dbReference type="Pfam" id="PF11871">
    <property type="entry name" value="DUF3391"/>
    <property type="match status" value="1"/>
</dbReference>
<dbReference type="PANTHER" id="PTHR43155">
    <property type="entry name" value="CYCLIC DI-GMP PHOSPHODIESTERASE PA4108-RELATED"/>
    <property type="match status" value="1"/>
</dbReference>
<dbReference type="InterPro" id="IPR003607">
    <property type="entry name" value="HD/PDEase_dom"/>
</dbReference>
<sequence length="489" mass="55246">MAKYSEQAYWRDSNEQPTKLIIRRPAKNKTRYINNNLLTVRFVNDMQTSNTTHKVMVRNLKFGMYVSQLDRPWLETPYSIQGILITDMEDILELERHCRYVYVDINRCESHIIQKYRLGKFDQILTKETYKASLDALNKALIRETTKKAGKIRQTPRAVVDKTHFHGNQVYADACTVEEELPVATRVHQFAHDIIKEITSDFERNQYLEVSGAQNSVYALRDSIIRNPDAMLLLAQLKSSGETLYDDAVKHSILLMAFGRHLGLPGNELSMLGLGGMFMDIGKLQLRQKITATQDAPDTVDVNLLKQHVLLGEKIIKQSGDIPTSVYEIVAQHHEREDGCGYPRGLSANQLNTYARMAAIVDNYLELCKSQANVPSNSAFQVFNQLKTLARYGLNATLVEQFAHCLGFFPVGSLVELNSGEVAIVLSHSRSKRSLPSVMVILDANKQPYTMPETRNLRLMKPGPDGAPYTIVQDLPHGAYGIDSASHYL</sequence>
<organism evidence="2 3">
    <name type="scientific">Nitrosomonas marina</name>
    <dbReference type="NCBI Taxonomy" id="917"/>
    <lineage>
        <taxon>Bacteria</taxon>
        <taxon>Pseudomonadati</taxon>
        <taxon>Pseudomonadota</taxon>
        <taxon>Betaproteobacteria</taxon>
        <taxon>Nitrosomonadales</taxon>
        <taxon>Nitrosomonadaceae</taxon>
        <taxon>Nitrosomonas</taxon>
    </lineage>
</organism>
<name>A0A1I0AGX5_9PROT</name>
<gene>
    <name evidence="2" type="ORF">SAMN05216326_10746</name>
</gene>
<reference evidence="3" key="1">
    <citation type="submission" date="2016-10" db="EMBL/GenBank/DDBJ databases">
        <authorList>
            <person name="Varghese N."/>
            <person name="Submissions S."/>
        </authorList>
    </citation>
    <scope>NUCLEOTIDE SEQUENCE [LARGE SCALE GENOMIC DNA]</scope>
    <source>
        <strain evidence="3">Nm71</strain>
    </source>
</reference>
<evidence type="ECO:0000313" key="3">
    <source>
        <dbReference type="Proteomes" id="UP000199345"/>
    </source>
</evidence>
<dbReference type="AlphaFoldDB" id="A0A1I0AGX5"/>
<proteinExistence type="predicted"/>
<evidence type="ECO:0000259" key="1">
    <source>
        <dbReference type="PROSITE" id="PS51832"/>
    </source>
</evidence>
<protein>
    <submittedName>
        <fullName evidence="2">HD-GYP domain, c-di-GMP phosphodiesterase class II (Or its inactivated variant)</fullName>
    </submittedName>
</protein>
<keyword evidence="3" id="KW-1185">Reference proteome</keyword>
<dbReference type="Pfam" id="PF13487">
    <property type="entry name" value="HD_5"/>
    <property type="match status" value="1"/>
</dbReference>